<comment type="caution">
    <text evidence="1">The sequence shown here is derived from an EMBL/GenBank/DDBJ whole genome shotgun (WGS) entry which is preliminary data.</text>
</comment>
<accession>H0EB90</accession>
<evidence type="ECO:0000313" key="1">
    <source>
        <dbReference type="EMBL" id="EHN09054.1"/>
    </source>
</evidence>
<evidence type="ECO:0000313" key="2">
    <source>
        <dbReference type="Proteomes" id="UP000005143"/>
    </source>
</evidence>
<dbReference type="AlphaFoldDB" id="H0EB90"/>
<dbReference type="PATRIC" id="fig|1097667.3.peg.4084"/>
<dbReference type="RefSeq" id="WP_007578797.1">
    <property type="nucleotide sequence ID" value="NZ_AGUD01000305.1"/>
</dbReference>
<dbReference type="Proteomes" id="UP000005143">
    <property type="component" value="Unassembled WGS sequence"/>
</dbReference>
<evidence type="ECO:0008006" key="3">
    <source>
        <dbReference type="Google" id="ProtNLM"/>
    </source>
</evidence>
<keyword evidence="2" id="KW-1185">Reference proteome</keyword>
<dbReference type="EMBL" id="AGUD01000305">
    <property type="protein sequence ID" value="EHN09054.1"/>
    <property type="molecule type" value="Genomic_DNA"/>
</dbReference>
<dbReference type="Pfam" id="PF13376">
    <property type="entry name" value="OmdA"/>
    <property type="match status" value="1"/>
</dbReference>
<sequence>MAATDDLPLIPFATPADWDAWLDEHGERAEGVWIKVAKKDSGVPSVAWAEAVEVALAHGWIDGQARSIDERWYRQRFTPRRKRSRWSKINRATAERLIEEGTMRPAGLRAVEAARADGRWDAAYDSPATATVPDDLQAALDAAPGAASFFAGLDGRNRYSILHRIAEAKRPETRARRIEKFVAMCAAGETVHPPAKRGG</sequence>
<gene>
    <name evidence="1" type="ORF">PAI11_41190</name>
</gene>
<name>H0EB90_9ACTN</name>
<proteinExistence type="predicted"/>
<organism evidence="1 2">
    <name type="scientific">Patulibacter medicamentivorans</name>
    <dbReference type="NCBI Taxonomy" id="1097667"/>
    <lineage>
        <taxon>Bacteria</taxon>
        <taxon>Bacillati</taxon>
        <taxon>Actinomycetota</taxon>
        <taxon>Thermoleophilia</taxon>
        <taxon>Solirubrobacterales</taxon>
        <taxon>Patulibacteraceae</taxon>
        <taxon>Patulibacter</taxon>
    </lineage>
</organism>
<protein>
    <recommendedName>
        <fullName evidence="3">Periplasmic membrane protein</fullName>
    </recommendedName>
</protein>
<reference evidence="1 2" key="1">
    <citation type="journal article" date="2013" name="Biodegradation">
        <title>Quantitative proteomic analysis of ibuprofen-degrading Patulibacter sp. strain I11.</title>
        <authorList>
            <person name="Almeida B."/>
            <person name="Kjeldal H."/>
            <person name="Lolas I."/>
            <person name="Knudsen A.D."/>
            <person name="Carvalho G."/>
            <person name="Nielsen K.L."/>
            <person name="Barreto Crespo M.T."/>
            <person name="Stensballe A."/>
            <person name="Nielsen J.L."/>
        </authorList>
    </citation>
    <scope>NUCLEOTIDE SEQUENCE [LARGE SCALE GENOMIC DNA]</scope>
    <source>
        <strain evidence="1 2">I11</strain>
    </source>
</reference>